<dbReference type="GO" id="GO:0004190">
    <property type="term" value="F:aspartic-type endopeptidase activity"/>
    <property type="evidence" value="ECO:0007669"/>
    <property type="project" value="UniProtKB-KW"/>
</dbReference>
<feature type="signal peptide" evidence="6">
    <location>
        <begin position="1"/>
        <end position="22"/>
    </location>
</feature>
<protein>
    <recommendedName>
        <fullName evidence="7">Peptidase A1 domain-containing protein</fullName>
    </recommendedName>
</protein>
<dbReference type="PRINTS" id="PR00792">
    <property type="entry name" value="PEPSIN"/>
</dbReference>
<evidence type="ECO:0000259" key="7">
    <source>
        <dbReference type="PROSITE" id="PS51767"/>
    </source>
</evidence>
<keyword evidence="6" id="KW-0732">Signal</keyword>
<feature type="compositionally biased region" description="Low complexity" evidence="5">
    <location>
        <begin position="83"/>
        <end position="95"/>
    </location>
</feature>
<feature type="region of interest" description="Disordered" evidence="5">
    <location>
        <begin position="79"/>
        <end position="104"/>
    </location>
</feature>
<reference evidence="8 9" key="1">
    <citation type="submission" date="2021-12" db="EMBL/GenBank/DDBJ databases">
        <title>High titer production of polyol ester of fatty acids by Rhodotorula paludigena BS15 towards product separation-free biomass refinery.</title>
        <authorList>
            <person name="Mano J."/>
            <person name="Ono H."/>
            <person name="Tanaka T."/>
            <person name="Naito K."/>
            <person name="Sushida H."/>
            <person name="Ike M."/>
            <person name="Tokuyasu K."/>
            <person name="Kitaoka M."/>
        </authorList>
    </citation>
    <scope>NUCLEOTIDE SEQUENCE [LARGE SCALE GENOMIC DNA]</scope>
    <source>
        <strain evidence="8 9">BS15</strain>
    </source>
</reference>
<evidence type="ECO:0000313" key="8">
    <source>
        <dbReference type="EMBL" id="GJN92131.1"/>
    </source>
</evidence>
<dbReference type="SUPFAM" id="SSF50630">
    <property type="entry name" value="Acid proteases"/>
    <property type="match status" value="1"/>
</dbReference>
<evidence type="ECO:0000313" key="9">
    <source>
        <dbReference type="Proteomes" id="UP001342314"/>
    </source>
</evidence>
<organism evidence="8 9">
    <name type="scientific">Rhodotorula paludigena</name>
    <dbReference type="NCBI Taxonomy" id="86838"/>
    <lineage>
        <taxon>Eukaryota</taxon>
        <taxon>Fungi</taxon>
        <taxon>Dikarya</taxon>
        <taxon>Basidiomycota</taxon>
        <taxon>Pucciniomycotina</taxon>
        <taxon>Microbotryomycetes</taxon>
        <taxon>Sporidiobolales</taxon>
        <taxon>Sporidiobolaceae</taxon>
        <taxon>Rhodotorula</taxon>
    </lineage>
</organism>
<evidence type="ECO:0000256" key="3">
    <source>
        <dbReference type="PIRSR" id="PIRSR601461-1"/>
    </source>
</evidence>
<dbReference type="InterPro" id="IPR001969">
    <property type="entry name" value="Aspartic_peptidase_AS"/>
</dbReference>
<proteinExistence type="inferred from homology"/>
<dbReference type="FunFam" id="2.40.70.10:FF:000008">
    <property type="entry name" value="Cathepsin D"/>
    <property type="match status" value="1"/>
</dbReference>
<dbReference type="InterPro" id="IPR001461">
    <property type="entry name" value="Aspartic_peptidase_A1"/>
</dbReference>
<gene>
    <name evidence="8" type="ORF">Rhopal_005161-T1</name>
</gene>
<keyword evidence="4" id="KW-0645">Protease</keyword>
<feature type="domain" description="Peptidase A1" evidence="7">
    <location>
        <begin position="115"/>
        <end position="434"/>
    </location>
</feature>
<dbReference type="PROSITE" id="PS00141">
    <property type="entry name" value="ASP_PROTEASE"/>
    <property type="match status" value="1"/>
</dbReference>
<feature type="chain" id="PRO_5043899003" description="Peptidase A1 domain-containing protein" evidence="6">
    <location>
        <begin position="23"/>
        <end position="483"/>
    </location>
</feature>
<accession>A0AAV5GHK8</accession>
<keyword evidence="4" id="KW-0378">Hydrolase</keyword>
<evidence type="ECO:0000256" key="4">
    <source>
        <dbReference type="RuleBase" id="RU000454"/>
    </source>
</evidence>
<keyword evidence="9" id="KW-1185">Reference proteome</keyword>
<feature type="active site" evidence="3">
    <location>
        <position position="133"/>
    </location>
</feature>
<dbReference type="InterPro" id="IPR034164">
    <property type="entry name" value="Pepsin-like_dom"/>
</dbReference>
<dbReference type="Pfam" id="PF00026">
    <property type="entry name" value="Asp"/>
    <property type="match status" value="1"/>
</dbReference>
<dbReference type="PROSITE" id="PS51767">
    <property type="entry name" value="PEPTIDASE_A1"/>
    <property type="match status" value="1"/>
</dbReference>
<comment type="caution">
    <text evidence="8">The sequence shown here is derived from an EMBL/GenBank/DDBJ whole genome shotgun (WGS) entry which is preliminary data.</text>
</comment>
<evidence type="ECO:0000256" key="5">
    <source>
        <dbReference type="SAM" id="MobiDB-lite"/>
    </source>
</evidence>
<dbReference type="Proteomes" id="UP001342314">
    <property type="component" value="Unassembled WGS sequence"/>
</dbReference>
<dbReference type="InterPro" id="IPR033121">
    <property type="entry name" value="PEPTIDASE_A1"/>
</dbReference>
<dbReference type="GO" id="GO:0006508">
    <property type="term" value="P:proteolysis"/>
    <property type="evidence" value="ECO:0007669"/>
    <property type="project" value="UniProtKB-KW"/>
</dbReference>
<keyword evidence="2 4" id="KW-0064">Aspartyl protease</keyword>
<dbReference type="EMBL" id="BQKY01000010">
    <property type="protein sequence ID" value="GJN92131.1"/>
    <property type="molecule type" value="Genomic_DNA"/>
</dbReference>
<dbReference type="Gene3D" id="2.40.70.10">
    <property type="entry name" value="Acid Proteases"/>
    <property type="match status" value="2"/>
</dbReference>
<dbReference type="CDD" id="cd05471">
    <property type="entry name" value="pepsin_like"/>
    <property type="match status" value="1"/>
</dbReference>
<comment type="similarity">
    <text evidence="1 4">Belongs to the peptidase A1 family.</text>
</comment>
<name>A0AAV5GHK8_9BASI</name>
<dbReference type="AlphaFoldDB" id="A0AAV5GHK8"/>
<sequence length="483" mass="49745">MPTPQLALSLAALALAATSAAASPLAARRSSAPAPLGARSAVAEPQVLKVPIRKRSGEQHRRRDGEAYRLRASAMRNKYGGFSPSQFKSSSSSNSTAAKKRQNSLEMTSYQDSQWYGEIDVGTPPTAFSVVLDTGSSDLILAETGCNGCLSSTVEYDPNTSSTSSISQSSFSITYGSGAASGSLVSDTISIANYTQDNQIFAACDVMQNIVDGTISGILGLGWTPLAQSRATPLVQDLWESGALPEGVFGFAFETHTFTTASEPTAPGGTLTIGGVDTSAYSGEINWVNVVGTPSYWNIPLEGVSVGGRALSLTDDAVVIDTGTTLIGMPESAAQTIYDQVPNSTPYTLSGEDGYWAFPCEQSINVTMTFGGVEYPIDPEQFNAGSVDSRGRYCLGAIFALETTSTISIIVGDAFLTGVYNAYRFTDPPAVGFAQLGSGGSANTGSDSASRTGGNGAASVKQAGGLAGGAVALAATVAALVFA</sequence>
<dbReference type="PANTHER" id="PTHR47966">
    <property type="entry name" value="BETA-SITE APP-CLEAVING ENZYME, ISOFORM A-RELATED"/>
    <property type="match status" value="1"/>
</dbReference>
<evidence type="ECO:0000256" key="6">
    <source>
        <dbReference type="SAM" id="SignalP"/>
    </source>
</evidence>
<feature type="active site" evidence="3">
    <location>
        <position position="321"/>
    </location>
</feature>
<evidence type="ECO:0000256" key="1">
    <source>
        <dbReference type="ARBA" id="ARBA00007447"/>
    </source>
</evidence>
<dbReference type="PANTHER" id="PTHR47966:SF6">
    <property type="entry name" value="PEPTIDASE A1 DOMAIN-CONTAINING PROTEIN"/>
    <property type="match status" value="1"/>
</dbReference>
<dbReference type="InterPro" id="IPR021109">
    <property type="entry name" value="Peptidase_aspartic_dom_sf"/>
</dbReference>
<evidence type="ECO:0000256" key="2">
    <source>
        <dbReference type="ARBA" id="ARBA00022750"/>
    </source>
</evidence>